<name>A0ABU1TVB2_9BACL</name>
<comment type="similarity">
    <text evidence="2 4">Belongs to the bacterial solute-binding protein 3 family.</text>
</comment>
<evidence type="ECO:0000259" key="6">
    <source>
        <dbReference type="SMART" id="SM00062"/>
    </source>
</evidence>
<evidence type="ECO:0000256" key="4">
    <source>
        <dbReference type="RuleBase" id="RU003744"/>
    </source>
</evidence>
<dbReference type="Pfam" id="PF00497">
    <property type="entry name" value="SBP_bac_3"/>
    <property type="match status" value="1"/>
</dbReference>
<dbReference type="Proteomes" id="UP001258181">
    <property type="component" value="Unassembled WGS sequence"/>
</dbReference>
<gene>
    <name evidence="8" type="ORF">J2X07_000096</name>
</gene>
<feature type="chain" id="PRO_5045724622" evidence="5">
    <location>
        <begin position="23"/>
        <end position="260"/>
    </location>
</feature>
<organism evidence="8 9">
    <name type="scientific">Fictibacillus barbaricus</name>
    <dbReference type="NCBI Taxonomy" id="182136"/>
    <lineage>
        <taxon>Bacteria</taxon>
        <taxon>Bacillati</taxon>
        <taxon>Bacillota</taxon>
        <taxon>Bacilli</taxon>
        <taxon>Bacillales</taxon>
        <taxon>Fictibacillaceae</taxon>
        <taxon>Fictibacillus</taxon>
    </lineage>
</organism>
<feature type="domain" description="Solute-binding protein family 3/N-terminal" evidence="6">
    <location>
        <begin position="38"/>
        <end position="257"/>
    </location>
</feature>
<dbReference type="SUPFAM" id="SSF53850">
    <property type="entry name" value="Periplasmic binding protein-like II"/>
    <property type="match status" value="1"/>
</dbReference>
<evidence type="ECO:0000313" key="9">
    <source>
        <dbReference type="Proteomes" id="UP001258181"/>
    </source>
</evidence>
<comment type="subcellular location">
    <subcellularLocation>
        <location evidence="1">Cell envelope</location>
    </subcellularLocation>
</comment>
<dbReference type="SMART" id="SM00062">
    <property type="entry name" value="PBPb"/>
    <property type="match status" value="1"/>
</dbReference>
<dbReference type="CDD" id="cd13626">
    <property type="entry name" value="PBP2_Cystine_like"/>
    <property type="match status" value="1"/>
</dbReference>
<evidence type="ECO:0000256" key="2">
    <source>
        <dbReference type="ARBA" id="ARBA00010333"/>
    </source>
</evidence>
<dbReference type="PROSITE" id="PS51257">
    <property type="entry name" value="PROKAR_LIPOPROTEIN"/>
    <property type="match status" value="1"/>
</dbReference>
<keyword evidence="9" id="KW-1185">Reference proteome</keyword>
<comment type="caution">
    <text evidence="8">The sequence shown here is derived from an EMBL/GenBank/DDBJ whole genome shotgun (WGS) entry which is preliminary data.</text>
</comment>
<accession>A0ABU1TVB2</accession>
<proteinExistence type="inferred from homology"/>
<dbReference type="Gene3D" id="3.40.190.10">
    <property type="entry name" value="Periplasmic binding protein-like II"/>
    <property type="match status" value="2"/>
</dbReference>
<dbReference type="InterPro" id="IPR001320">
    <property type="entry name" value="Iontro_rcpt_C"/>
</dbReference>
<evidence type="ECO:0000256" key="3">
    <source>
        <dbReference type="ARBA" id="ARBA00022729"/>
    </source>
</evidence>
<evidence type="ECO:0000259" key="7">
    <source>
        <dbReference type="SMART" id="SM00079"/>
    </source>
</evidence>
<feature type="domain" description="Ionotropic glutamate receptor C-terminal" evidence="7">
    <location>
        <begin position="38"/>
        <end position="256"/>
    </location>
</feature>
<sequence>MKHTIKSLIALALTAVLLSACGTSDQSKNTGSDKDKNVLTIGTEATYPPFTYRDKKTNDITGYDVDVAKEVAKRLDMKPKFVATEWKNMFTSLDSKRFDMVANQVTVTDERKQKYDFSTPYTVSGGQVIVNKDNKDIKGIDDIKGKTVGTTQGSNYAKVAEEAGAKTKYYKGIAQVLADLDVNRVDAAMNDQLFILSELKKTDYNVKAVGKPFNKNKMAFTFRKDDKELVKKVNKALEDMKKDGTLAKISKKYFGEDVSE</sequence>
<keyword evidence="3 5" id="KW-0732">Signal</keyword>
<dbReference type="SMART" id="SM00079">
    <property type="entry name" value="PBPe"/>
    <property type="match status" value="1"/>
</dbReference>
<feature type="signal peptide" evidence="5">
    <location>
        <begin position="1"/>
        <end position="22"/>
    </location>
</feature>
<dbReference type="RefSeq" id="WP_310255494.1">
    <property type="nucleotide sequence ID" value="NZ_JAVDWA010000001.1"/>
</dbReference>
<dbReference type="PANTHER" id="PTHR35936:SF34">
    <property type="entry name" value="ABC TRANSPORTER EXTRACELLULAR-BINDING PROTEIN YCKB-RELATED"/>
    <property type="match status" value="1"/>
</dbReference>
<evidence type="ECO:0000313" key="8">
    <source>
        <dbReference type="EMBL" id="MDR7071121.1"/>
    </source>
</evidence>
<dbReference type="InterPro" id="IPR018313">
    <property type="entry name" value="SBP_3_CS"/>
</dbReference>
<dbReference type="PANTHER" id="PTHR35936">
    <property type="entry name" value="MEMBRANE-BOUND LYTIC MUREIN TRANSGLYCOSYLASE F"/>
    <property type="match status" value="1"/>
</dbReference>
<reference evidence="8 9" key="1">
    <citation type="submission" date="2023-07" db="EMBL/GenBank/DDBJ databases">
        <title>Sorghum-associated microbial communities from plants grown in Nebraska, USA.</title>
        <authorList>
            <person name="Schachtman D."/>
        </authorList>
    </citation>
    <scope>NUCLEOTIDE SEQUENCE [LARGE SCALE GENOMIC DNA]</scope>
    <source>
        <strain evidence="8 9">BE211</strain>
    </source>
</reference>
<evidence type="ECO:0000256" key="5">
    <source>
        <dbReference type="SAM" id="SignalP"/>
    </source>
</evidence>
<dbReference type="PROSITE" id="PS01039">
    <property type="entry name" value="SBP_BACTERIAL_3"/>
    <property type="match status" value="1"/>
</dbReference>
<evidence type="ECO:0000256" key="1">
    <source>
        <dbReference type="ARBA" id="ARBA00004196"/>
    </source>
</evidence>
<dbReference type="InterPro" id="IPR001638">
    <property type="entry name" value="Solute-binding_3/MltF_N"/>
</dbReference>
<protein>
    <submittedName>
        <fullName evidence="8">Cystine transport system substrate-binding protein</fullName>
    </submittedName>
</protein>
<dbReference type="EMBL" id="JAVDWA010000001">
    <property type="protein sequence ID" value="MDR7071121.1"/>
    <property type="molecule type" value="Genomic_DNA"/>
</dbReference>